<name>A0A7K3M070_9ACTN</name>
<comment type="similarity">
    <text evidence="2">Belongs to the ABC transporter superfamily.</text>
</comment>
<dbReference type="PROSITE" id="PS00211">
    <property type="entry name" value="ABC_TRANSPORTER_1"/>
    <property type="match status" value="1"/>
</dbReference>
<dbReference type="InterPro" id="IPR003593">
    <property type="entry name" value="AAA+_ATPase"/>
</dbReference>
<dbReference type="Pfam" id="PF00005">
    <property type="entry name" value="ABC_tran"/>
    <property type="match status" value="1"/>
</dbReference>
<dbReference type="PROSITE" id="PS50893">
    <property type="entry name" value="ABC_TRANSPORTER_2"/>
    <property type="match status" value="1"/>
</dbReference>
<dbReference type="InterPro" id="IPR013563">
    <property type="entry name" value="Oligopep_ABC_C"/>
</dbReference>
<dbReference type="InterPro" id="IPR003439">
    <property type="entry name" value="ABC_transporter-like_ATP-bd"/>
</dbReference>
<comment type="subcellular location">
    <subcellularLocation>
        <location evidence="1">Cell membrane</location>
        <topology evidence="1">Peripheral membrane protein</topology>
    </subcellularLocation>
</comment>
<dbReference type="SMART" id="SM00382">
    <property type="entry name" value="AAA"/>
    <property type="match status" value="1"/>
</dbReference>
<gene>
    <name evidence="9" type="ORF">F7O44_06250</name>
</gene>
<dbReference type="FunFam" id="3.40.50.300:FF:000016">
    <property type="entry name" value="Oligopeptide ABC transporter ATP-binding component"/>
    <property type="match status" value="1"/>
</dbReference>
<feature type="domain" description="ABC transporter" evidence="8">
    <location>
        <begin position="22"/>
        <end position="272"/>
    </location>
</feature>
<keyword evidence="3" id="KW-0813">Transport</keyword>
<keyword evidence="4" id="KW-1003">Cell membrane</keyword>
<keyword evidence="7" id="KW-0472">Membrane</keyword>
<evidence type="ECO:0000256" key="3">
    <source>
        <dbReference type="ARBA" id="ARBA00022448"/>
    </source>
</evidence>
<organism evidence="9 10">
    <name type="scientific">Phytoactinopolyspora mesophila</name>
    <dbReference type="NCBI Taxonomy" id="2650750"/>
    <lineage>
        <taxon>Bacteria</taxon>
        <taxon>Bacillati</taxon>
        <taxon>Actinomycetota</taxon>
        <taxon>Actinomycetes</taxon>
        <taxon>Jiangellales</taxon>
        <taxon>Jiangellaceae</taxon>
        <taxon>Phytoactinopolyspora</taxon>
    </lineage>
</organism>
<accession>A0A7K3M070</accession>
<dbReference type="Gene3D" id="3.40.50.300">
    <property type="entry name" value="P-loop containing nucleotide triphosphate hydrolases"/>
    <property type="match status" value="1"/>
</dbReference>
<dbReference type="EMBL" id="WLZY01000001">
    <property type="protein sequence ID" value="NDL56669.1"/>
    <property type="molecule type" value="Genomic_DNA"/>
</dbReference>
<evidence type="ECO:0000313" key="9">
    <source>
        <dbReference type="EMBL" id="NDL56669.1"/>
    </source>
</evidence>
<sequence length="360" mass="39357">MNSADRINTLPPAPGDGPLLSVRNLSVQLKVEGGTVHAVRDVSWDIYPGEILGIVGESGSGKSVSVNALLKLLPSPPAIVTGGPVLFDGHDLLTLSERQLRRIRGRRIAMIFQDPMTSFNPVKTIGHQISETIRVHDRRISRHATRARTIELLTKVGVPSPATRYKQFPHEFSGGMRQRAMIAMAMANQPKLIIADEPTTALDVTIQAQVLEVLQLAQQETGAGIILITHDLGLIAELADRVLVMYAGKIVESARALPLFQQPRHPYTLALLASLPRIDAELDHLVSIPGQPPSLISPPPGCAFHPRCHLTRGREQCHTQQPDLVDLGRRATACHFWNEMDQETATIASELGTTPARRQD</sequence>
<keyword evidence="5" id="KW-0547">Nucleotide-binding</keyword>
<dbReference type="GO" id="GO:0005524">
    <property type="term" value="F:ATP binding"/>
    <property type="evidence" value="ECO:0007669"/>
    <property type="project" value="UniProtKB-KW"/>
</dbReference>
<dbReference type="CDD" id="cd03257">
    <property type="entry name" value="ABC_NikE_OppD_transporters"/>
    <property type="match status" value="1"/>
</dbReference>
<dbReference type="Pfam" id="PF08352">
    <property type="entry name" value="oligo_HPY"/>
    <property type="match status" value="1"/>
</dbReference>
<evidence type="ECO:0000256" key="7">
    <source>
        <dbReference type="ARBA" id="ARBA00023136"/>
    </source>
</evidence>
<dbReference type="PANTHER" id="PTHR43297">
    <property type="entry name" value="OLIGOPEPTIDE TRANSPORT ATP-BINDING PROTEIN APPD"/>
    <property type="match status" value="1"/>
</dbReference>
<evidence type="ECO:0000256" key="6">
    <source>
        <dbReference type="ARBA" id="ARBA00022840"/>
    </source>
</evidence>
<proteinExistence type="inferred from homology"/>
<comment type="caution">
    <text evidence="9">The sequence shown here is derived from an EMBL/GenBank/DDBJ whole genome shotgun (WGS) entry which is preliminary data.</text>
</comment>
<evidence type="ECO:0000256" key="1">
    <source>
        <dbReference type="ARBA" id="ARBA00004202"/>
    </source>
</evidence>
<dbReference type="SUPFAM" id="SSF52540">
    <property type="entry name" value="P-loop containing nucleoside triphosphate hydrolases"/>
    <property type="match status" value="1"/>
</dbReference>
<dbReference type="PANTHER" id="PTHR43297:SF2">
    <property type="entry name" value="DIPEPTIDE TRANSPORT ATP-BINDING PROTEIN DPPD"/>
    <property type="match status" value="1"/>
</dbReference>
<dbReference type="InterPro" id="IPR017871">
    <property type="entry name" value="ABC_transporter-like_CS"/>
</dbReference>
<evidence type="ECO:0000256" key="2">
    <source>
        <dbReference type="ARBA" id="ARBA00005417"/>
    </source>
</evidence>
<dbReference type="AlphaFoldDB" id="A0A7K3M070"/>
<dbReference type="GO" id="GO:0015833">
    <property type="term" value="P:peptide transport"/>
    <property type="evidence" value="ECO:0007669"/>
    <property type="project" value="InterPro"/>
</dbReference>
<protein>
    <submittedName>
        <fullName evidence="9">ATP-binding cassette domain-containing protein</fullName>
    </submittedName>
</protein>
<dbReference type="Proteomes" id="UP000460435">
    <property type="component" value="Unassembled WGS sequence"/>
</dbReference>
<evidence type="ECO:0000313" key="10">
    <source>
        <dbReference type="Proteomes" id="UP000460435"/>
    </source>
</evidence>
<dbReference type="GO" id="GO:0016887">
    <property type="term" value="F:ATP hydrolysis activity"/>
    <property type="evidence" value="ECO:0007669"/>
    <property type="project" value="InterPro"/>
</dbReference>
<evidence type="ECO:0000256" key="4">
    <source>
        <dbReference type="ARBA" id="ARBA00022475"/>
    </source>
</evidence>
<evidence type="ECO:0000256" key="5">
    <source>
        <dbReference type="ARBA" id="ARBA00022741"/>
    </source>
</evidence>
<keyword evidence="6 9" id="KW-0067">ATP-binding</keyword>
<dbReference type="InterPro" id="IPR027417">
    <property type="entry name" value="P-loop_NTPase"/>
</dbReference>
<dbReference type="GO" id="GO:0005886">
    <property type="term" value="C:plasma membrane"/>
    <property type="evidence" value="ECO:0007669"/>
    <property type="project" value="UniProtKB-SubCell"/>
</dbReference>
<dbReference type="InterPro" id="IPR050388">
    <property type="entry name" value="ABC_Ni/Peptide_Import"/>
</dbReference>
<keyword evidence="10" id="KW-1185">Reference proteome</keyword>
<reference evidence="9 10" key="1">
    <citation type="submission" date="2019-11" db="EMBL/GenBank/DDBJ databases">
        <authorList>
            <person name="Li X.-J."/>
            <person name="Feng X.-M."/>
        </authorList>
    </citation>
    <scope>NUCLEOTIDE SEQUENCE [LARGE SCALE GENOMIC DNA]</scope>
    <source>
        <strain evidence="9 10">XMNu-373</strain>
    </source>
</reference>
<dbReference type="NCBIfam" id="TIGR01727">
    <property type="entry name" value="oligo_HPY"/>
    <property type="match status" value="1"/>
</dbReference>
<evidence type="ECO:0000259" key="8">
    <source>
        <dbReference type="PROSITE" id="PS50893"/>
    </source>
</evidence>